<feature type="domain" description="Peptidase M20 dimerisation" evidence="2">
    <location>
        <begin position="177"/>
        <end position="269"/>
    </location>
</feature>
<feature type="binding site" evidence="1">
    <location>
        <position position="153"/>
    </location>
    <ligand>
        <name>Mn(2+)</name>
        <dbReference type="ChEBI" id="CHEBI:29035"/>
        <label>2</label>
    </ligand>
</feature>
<evidence type="ECO:0000256" key="1">
    <source>
        <dbReference type="PIRSR" id="PIRSR005962-1"/>
    </source>
</evidence>
<keyword evidence="1" id="KW-0479">Metal-binding</keyword>
<dbReference type="SUPFAM" id="SSF55031">
    <property type="entry name" value="Bacterial exopeptidase dimerisation domain"/>
    <property type="match status" value="1"/>
</dbReference>
<dbReference type="OrthoDB" id="9776731at2"/>
<feature type="binding site" evidence="1">
    <location>
        <position position="129"/>
    </location>
    <ligand>
        <name>Mn(2+)</name>
        <dbReference type="ChEBI" id="CHEBI:29035"/>
        <label>2</label>
    </ligand>
</feature>
<dbReference type="GO" id="GO:0016787">
    <property type="term" value="F:hydrolase activity"/>
    <property type="evidence" value="ECO:0007669"/>
    <property type="project" value="UniProtKB-KW"/>
</dbReference>
<keyword evidence="1" id="KW-0464">Manganese</keyword>
<dbReference type="SUPFAM" id="SSF53187">
    <property type="entry name" value="Zn-dependent exopeptidases"/>
    <property type="match status" value="1"/>
</dbReference>
<feature type="binding site" evidence="1">
    <location>
        <position position="93"/>
    </location>
    <ligand>
        <name>Mn(2+)</name>
        <dbReference type="ChEBI" id="CHEBI:29035"/>
        <label>2</label>
    </ligand>
</feature>
<dbReference type="RefSeq" id="WP_101651759.1">
    <property type="nucleotide sequence ID" value="NZ_PGVE01000098.1"/>
</dbReference>
<evidence type="ECO:0000259" key="2">
    <source>
        <dbReference type="Pfam" id="PF07687"/>
    </source>
</evidence>
<accession>A0A2N5H7A0</accession>
<keyword evidence="4" id="KW-1185">Reference proteome</keyword>
<keyword evidence="3" id="KW-0378">Hydrolase</keyword>
<dbReference type="GO" id="GO:0046872">
    <property type="term" value="F:metal ion binding"/>
    <property type="evidence" value="ECO:0007669"/>
    <property type="project" value="UniProtKB-KW"/>
</dbReference>
<dbReference type="Proteomes" id="UP000234950">
    <property type="component" value="Unassembled WGS sequence"/>
</dbReference>
<dbReference type="PIRSF" id="PIRSF005962">
    <property type="entry name" value="Pept_M20D_amidohydro"/>
    <property type="match status" value="1"/>
</dbReference>
<dbReference type="Gene3D" id="3.30.70.360">
    <property type="match status" value="1"/>
</dbReference>
<gene>
    <name evidence="3" type="ORF">CVD27_25535</name>
</gene>
<dbReference type="InterPro" id="IPR011650">
    <property type="entry name" value="Peptidase_M20_dimer"/>
</dbReference>
<feature type="binding site" evidence="1">
    <location>
        <position position="95"/>
    </location>
    <ligand>
        <name>Mn(2+)</name>
        <dbReference type="ChEBI" id="CHEBI:29035"/>
        <label>2</label>
    </ligand>
</feature>
<dbReference type="InterPro" id="IPR017439">
    <property type="entry name" value="Amidohydrolase"/>
</dbReference>
<organism evidence="3 4">
    <name type="scientific">Neobacillus cucumis</name>
    <dbReference type="NCBI Taxonomy" id="1740721"/>
    <lineage>
        <taxon>Bacteria</taxon>
        <taxon>Bacillati</taxon>
        <taxon>Bacillota</taxon>
        <taxon>Bacilli</taxon>
        <taxon>Bacillales</taxon>
        <taxon>Bacillaceae</taxon>
        <taxon>Neobacillus</taxon>
    </lineage>
</organism>
<reference evidence="3 4" key="1">
    <citation type="submission" date="2017-11" db="EMBL/GenBank/DDBJ databases">
        <title>Comparitive Functional Genomics of Dry Heat Resistant strains isolated from the Viking Spacecraft.</title>
        <authorList>
            <person name="Seuylemezian A."/>
            <person name="Cooper K."/>
            <person name="Vaishampayan P."/>
        </authorList>
    </citation>
    <scope>NUCLEOTIDE SEQUENCE [LARGE SCALE GENOMIC DNA]</scope>
    <source>
        <strain evidence="3 4">V32-6</strain>
    </source>
</reference>
<sequence>MNTLDFINQHKEDLLKTYHDLHGLAEPSWGEEKTSGYIAEKLQNAGLKVKRFKDHFGIIAEIPGISNQVVALRADMDALVQEVNGVVRPNHSCGHDGHSTMVLYTALALAESGLKPEHTLRFIFQPAEEKGEGALKMMEDGALENVHLLFGTHVRPVSELPFMKASPVIIHGAAGTIRGIIKGRQAHAARPNEGINVIEAAASLVQNLKDIDLQTDVPYSIKMTQLATENEATNVIPETANFALDVRAQSNKIMTELKQRTAHAIEMAADRYGASITWSMEEFVPAAALNNTAMSMAEKAIGEILGEENVVPVCISQGAEDFHFYTARNPGLAATMIGLGCGLTPGLHHPEMKFNPDALIYGTRILIQTLLTALQET</sequence>
<dbReference type="Pfam" id="PF01546">
    <property type="entry name" value="Peptidase_M20"/>
    <property type="match status" value="1"/>
</dbReference>
<dbReference type="Gene3D" id="3.40.630.10">
    <property type="entry name" value="Zn peptidases"/>
    <property type="match status" value="1"/>
</dbReference>
<name>A0A2N5H7A0_9BACI</name>
<dbReference type="Pfam" id="PF07687">
    <property type="entry name" value="M20_dimer"/>
    <property type="match status" value="1"/>
</dbReference>
<comment type="caution">
    <text evidence="3">The sequence shown here is derived from an EMBL/GenBank/DDBJ whole genome shotgun (WGS) entry which is preliminary data.</text>
</comment>
<evidence type="ECO:0000313" key="4">
    <source>
        <dbReference type="Proteomes" id="UP000234950"/>
    </source>
</evidence>
<proteinExistence type="predicted"/>
<dbReference type="PANTHER" id="PTHR11014">
    <property type="entry name" value="PEPTIDASE M20 FAMILY MEMBER"/>
    <property type="match status" value="1"/>
</dbReference>
<protein>
    <submittedName>
        <fullName evidence="3">Amidohydrolase</fullName>
    </submittedName>
</protein>
<dbReference type="PANTHER" id="PTHR11014:SF122">
    <property type="entry name" value="AMIDOHYDROLASE AMHX"/>
    <property type="match status" value="1"/>
</dbReference>
<comment type="cofactor">
    <cofactor evidence="1">
        <name>Mn(2+)</name>
        <dbReference type="ChEBI" id="CHEBI:29035"/>
    </cofactor>
    <text evidence="1">The Mn(2+) ion enhances activity.</text>
</comment>
<dbReference type="EMBL" id="PGVE01000098">
    <property type="protein sequence ID" value="PLS01396.1"/>
    <property type="molecule type" value="Genomic_DNA"/>
</dbReference>
<dbReference type="AlphaFoldDB" id="A0A2N5H7A0"/>
<evidence type="ECO:0000313" key="3">
    <source>
        <dbReference type="EMBL" id="PLS01396.1"/>
    </source>
</evidence>
<dbReference type="InterPro" id="IPR036264">
    <property type="entry name" value="Bact_exopeptidase_dim_dom"/>
</dbReference>
<dbReference type="NCBIfam" id="TIGR01891">
    <property type="entry name" value="amidohydrolases"/>
    <property type="match status" value="1"/>
</dbReference>
<dbReference type="InterPro" id="IPR002933">
    <property type="entry name" value="Peptidase_M20"/>
</dbReference>
<feature type="binding site" evidence="1">
    <location>
        <position position="348"/>
    </location>
    <ligand>
        <name>Mn(2+)</name>
        <dbReference type="ChEBI" id="CHEBI:29035"/>
        <label>2</label>
    </ligand>
</feature>